<protein>
    <submittedName>
        <fullName evidence="2">Uncharacterized protein</fullName>
    </submittedName>
</protein>
<accession>A0A7J6PSK7</accession>
<dbReference type="EMBL" id="JABANM010034824">
    <property type="protein sequence ID" value="KAF4699002.1"/>
    <property type="molecule type" value="Genomic_DNA"/>
</dbReference>
<dbReference type="AlphaFoldDB" id="A0A7J6PSK7"/>
<gene>
    <name evidence="2" type="ORF">FOZ62_024801</name>
</gene>
<keyword evidence="1" id="KW-0472">Membrane</keyword>
<evidence type="ECO:0000256" key="1">
    <source>
        <dbReference type="SAM" id="Phobius"/>
    </source>
</evidence>
<sequence>MISAVCLLGVAVVPVNYWNELHTFFAQLSFLCGCLACLLFALAATKVDLLPRSGFTALLLLTGGSVVLMLSYLLNNGYMPGLYTNAQFFTVAMCFAFPMGFGPSIHRAIHTVDFARMYYYD</sequence>
<keyword evidence="1" id="KW-0812">Transmembrane</keyword>
<feature type="transmembrane region" description="Helical" evidence="1">
    <location>
        <begin position="86"/>
        <end position="109"/>
    </location>
</feature>
<feature type="transmembrane region" description="Helical" evidence="1">
    <location>
        <begin position="24"/>
        <end position="43"/>
    </location>
</feature>
<reference evidence="2 3" key="1">
    <citation type="submission" date="2020-04" db="EMBL/GenBank/DDBJ databases">
        <title>Perkinsus olseni comparative genomics.</title>
        <authorList>
            <person name="Bogema D.R."/>
        </authorList>
    </citation>
    <scope>NUCLEOTIDE SEQUENCE [LARGE SCALE GENOMIC DNA]</scope>
    <source>
        <strain evidence="2">ATCC PRA-205</strain>
    </source>
</reference>
<evidence type="ECO:0000313" key="2">
    <source>
        <dbReference type="EMBL" id="KAF4699002.1"/>
    </source>
</evidence>
<comment type="caution">
    <text evidence="2">The sequence shown here is derived from an EMBL/GenBank/DDBJ whole genome shotgun (WGS) entry which is preliminary data.</text>
</comment>
<organism evidence="2 3">
    <name type="scientific">Perkinsus olseni</name>
    <name type="common">Perkinsus atlanticus</name>
    <dbReference type="NCBI Taxonomy" id="32597"/>
    <lineage>
        <taxon>Eukaryota</taxon>
        <taxon>Sar</taxon>
        <taxon>Alveolata</taxon>
        <taxon>Perkinsozoa</taxon>
        <taxon>Perkinsea</taxon>
        <taxon>Perkinsida</taxon>
        <taxon>Perkinsidae</taxon>
        <taxon>Perkinsus</taxon>
    </lineage>
</organism>
<feature type="transmembrane region" description="Helical" evidence="1">
    <location>
        <begin position="55"/>
        <end position="74"/>
    </location>
</feature>
<proteinExistence type="predicted"/>
<dbReference type="Proteomes" id="UP000574390">
    <property type="component" value="Unassembled WGS sequence"/>
</dbReference>
<evidence type="ECO:0000313" key="3">
    <source>
        <dbReference type="Proteomes" id="UP000574390"/>
    </source>
</evidence>
<keyword evidence="1" id="KW-1133">Transmembrane helix</keyword>
<name>A0A7J6PSK7_PEROL</name>